<evidence type="ECO:0000313" key="3">
    <source>
        <dbReference type="Proteomes" id="UP000230069"/>
    </source>
</evidence>
<protein>
    <recommendedName>
        <fullName evidence="4">RRM domain-containing protein</fullName>
    </recommendedName>
</protein>
<dbReference type="PANTHER" id="PTHR33527:SF14">
    <property type="entry name" value="OS07G0274300 PROTEIN"/>
    <property type="match status" value="1"/>
</dbReference>
<reference evidence="2 3" key="1">
    <citation type="submission" date="2017-09" db="EMBL/GenBank/DDBJ databases">
        <title>WGS assembly of Aquilegia coerulea Goldsmith.</title>
        <authorList>
            <person name="Hodges S."/>
            <person name="Kramer E."/>
            <person name="Nordborg M."/>
            <person name="Tomkins J."/>
            <person name="Borevitz J."/>
            <person name="Derieg N."/>
            <person name="Yan J."/>
            <person name="Mihaltcheva S."/>
            <person name="Hayes R.D."/>
            <person name="Rokhsar D."/>
        </authorList>
    </citation>
    <scope>NUCLEOTIDE SEQUENCE [LARGE SCALE GENOMIC DNA]</scope>
    <source>
        <strain evidence="3">cv. Goldsmith</strain>
    </source>
</reference>
<evidence type="ECO:0000313" key="2">
    <source>
        <dbReference type="EMBL" id="PIA38932.1"/>
    </source>
</evidence>
<dbReference type="OrthoDB" id="1882251at2759"/>
<sequence length="326" mass="36431">MAFNVSVEELKSFHIIDQELYARLTTELHHNPDEVMQVMSWWLWLEEAGYPSTTEVLRSLSDDAVNSVYNEAITCLRCMESDNLPSEATSDGDLIPITYHSLLDGEVSLAILYENRALILDGLSKILDQVCTQVFENIVRNEVLPNMGFGPALAPTVESTFEVGESSNQASAQTQAQSMSTPVPQLESQESSVLNTQAAQTQAQSRSAPVPQLESRESSVWNTQALSGNPNPHTPAAGMGLFMTFSRGYPVSEEELDTYLFRTYGNVVERINMENPRPGAQAMYAIVTLRSRAIVNNILNGRLRFMFVLKGKHVWVRRFVPKQRPE</sequence>
<evidence type="ECO:0008006" key="4">
    <source>
        <dbReference type="Google" id="ProtNLM"/>
    </source>
</evidence>
<feature type="compositionally biased region" description="Polar residues" evidence="1">
    <location>
        <begin position="179"/>
        <end position="195"/>
    </location>
</feature>
<dbReference type="Proteomes" id="UP000230069">
    <property type="component" value="Unassembled WGS sequence"/>
</dbReference>
<feature type="compositionally biased region" description="Low complexity" evidence="1">
    <location>
        <begin position="196"/>
        <end position="208"/>
    </location>
</feature>
<dbReference type="EMBL" id="KZ305044">
    <property type="protein sequence ID" value="PIA38932.1"/>
    <property type="molecule type" value="Genomic_DNA"/>
</dbReference>
<dbReference type="AlphaFoldDB" id="A0A2G5D600"/>
<feature type="region of interest" description="Disordered" evidence="1">
    <location>
        <begin position="160"/>
        <end position="230"/>
    </location>
</feature>
<proteinExistence type="predicted"/>
<name>A0A2G5D600_AQUCA</name>
<feature type="compositionally biased region" description="Polar residues" evidence="1">
    <location>
        <begin position="218"/>
        <end position="230"/>
    </location>
</feature>
<accession>A0A2G5D600</accession>
<dbReference type="PANTHER" id="PTHR33527">
    <property type="entry name" value="OS07G0274300 PROTEIN"/>
    <property type="match status" value="1"/>
</dbReference>
<keyword evidence="3" id="KW-1185">Reference proteome</keyword>
<dbReference type="InParanoid" id="A0A2G5D600"/>
<gene>
    <name evidence="2" type="ORF">AQUCO_02700252v1</name>
</gene>
<dbReference type="STRING" id="218851.A0A2G5D600"/>
<feature type="compositionally biased region" description="Low complexity" evidence="1">
    <location>
        <begin position="166"/>
        <end position="178"/>
    </location>
</feature>
<evidence type="ECO:0000256" key="1">
    <source>
        <dbReference type="SAM" id="MobiDB-lite"/>
    </source>
</evidence>
<organism evidence="2 3">
    <name type="scientific">Aquilegia coerulea</name>
    <name type="common">Rocky mountain columbine</name>
    <dbReference type="NCBI Taxonomy" id="218851"/>
    <lineage>
        <taxon>Eukaryota</taxon>
        <taxon>Viridiplantae</taxon>
        <taxon>Streptophyta</taxon>
        <taxon>Embryophyta</taxon>
        <taxon>Tracheophyta</taxon>
        <taxon>Spermatophyta</taxon>
        <taxon>Magnoliopsida</taxon>
        <taxon>Ranunculales</taxon>
        <taxon>Ranunculaceae</taxon>
        <taxon>Thalictroideae</taxon>
        <taxon>Aquilegia</taxon>
    </lineage>
</organism>